<dbReference type="PROSITE" id="PS00107">
    <property type="entry name" value="PROTEIN_KINASE_ATP"/>
    <property type="match status" value="1"/>
</dbReference>
<evidence type="ECO:0000256" key="6">
    <source>
        <dbReference type="ARBA" id="ARBA00022737"/>
    </source>
</evidence>
<dbReference type="Pfam" id="PF13855">
    <property type="entry name" value="LRR_8"/>
    <property type="match status" value="2"/>
</dbReference>
<organism evidence="15 16">
    <name type="scientific">Hevea brasiliensis</name>
    <name type="common">Para rubber tree</name>
    <name type="synonym">Siphonia brasiliensis</name>
    <dbReference type="NCBI Taxonomy" id="3981"/>
    <lineage>
        <taxon>Eukaryota</taxon>
        <taxon>Viridiplantae</taxon>
        <taxon>Streptophyta</taxon>
        <taxon>Embryophyta</taxon>
        <taxon>Tracheophyta</taxon>
        <taxon>Spermatophyta</taxon>
        <taxon>Magnoliopsida</taxon>
        <taxon>eudicotyledons</taxon>
        <taxon>Gunneridae</taxon>
        <taxon>Pentapetalae</taxon>
        <taxon>rosids</taxon>
        <taxon>fabids</taxon>
        <taxon>Malpighiales</taxon>
        <taxon>Euphorbiaceae</taxon>
        <taxon>Crotonoideae</taxon>
        <taxon>Micrandreae</taxon>
        <taxon>Hevea</taxon>
    </lineage>
</organism>
<evidence type="ECO:0000313" key="15">
    <source>
        <dbReference type="EMBL" id="KAJ9175866.1"/>
    </source>
</evidence>
<evidence type="ECO:0000256" key="4">
    <source>
        <dbReference type="ARBA" id="ARBA00022692"/>
    </source>
</evidence>
<dbReference type="Pfam" id="PF00560">
    <property type="entry name" value="LRR_1"/>
    <property type="match status" value="6"/>
</dbReference>
<keyword evidence="16" id="KW-1185">Reference proteome</keyword>
<dbReference type="InterPro" id="IPR011009">
    <property type="entry name" value="Kinase-like_dom_sf"/>
</dbReference>
<dbReference type="PROSITE" id="PS50011">
    <property type="entry name" value="PROTEIN_KINASE_DOM"/>
    <property type="match status" value="1"/>
</dbReference>
<keyword evidence="8 12" id="KW-0472">Membrane</keyword>
<dbReference type="InterPro" id="IPR017441">
    <property type="entry name" value="Protein_kinase_ATP_BS"/>
</dbReference>
<evidence type="ECO:0000313" key="16">
    <source>
        <dbReference type="Proteomes" id="UP001174677"/>
    </source>
</evidence>
<feature type="chain" id="PRO_5046771981" description="Protein kinase domain-containing protein" evidence="13">
    <location>
        <begin position="20"/>
        <end position="1024"/>
    </location>
</feature>
<dbReference type="PRINTS" id="PR00019">
    <property type="entry name" value="LEURICHRPT"/>
</dbReference>
<dbReference type="InterPro" id="IPR032675">
    <property type="entry name" value="LRR_dom_sf"/>
</dbReference>
<keyword evidence="4 12" id="KW-0812">Transmembrane</keyword>
<sequence>MSAPWAFVFYALFLTYSNCFMGYASKSQNETDRLALQAIKDAISQDPNGVLDSWNTSLPYCQWRGVSCSSKHRQRVTVLDLSSQGLVGRVPAHIGNLSFLRVILLHNNSFHGEIPPEIGKLLRLETIWLSNNSFLGEVPKNLTSCINLREINFIDNNLTGKIPVELGIIPNLAVLCLGKNNFKGKIPPTFGNFSFLILLSLEEASLEGNIPEDIGRLTRLEYLTVASNNLTGTFPSSIYNLSRLTILSFPLNKLKGNLPVDIGFRLPNLQYLALGGNQFTGVIPSSLSNASQLKMISLTGNWFSGLVPVELGRLANLSWLRLGANMLGTRSGNDLSFVGYLTNCTKLKSLLVGGNLLKGSMTQAIVNLSTQISYLSLGLNQIHGTIPPGIGNLVNLILLDMQYLILRGSIPNGIGNLQKLSKLYIPGNQLEGQIPTTLGNLTALYDLQLSQNNLSGAIPPSLGNCQMLLWLDLSENDLDGFIPAPVFGLPSIVSVNLSRNYLTGTLPPNVGNLKQLETLDVSKNKLSGGIPSTLGSCLSLETICVNDNSFEETIPETLSSLRGLHKLDLSHNNLSGMILENFGRLPFLKILNLSFNDLEGEVPQTGLFRNASVISLTGNRKLCGGIPELKLPACTVPHSNKRGRFLSSKVLGPLIVIAVCLVLFVGFFILRHRRRKSIENSASAPLNNQFIKISYRELLQATDGFSNAKLLGSGSYGSVYKGFLHESQSLIAVKVFNLYHRGASKSFISECKALRNVRHRNLLKIMSACASVDYQGNDFRAVIYEFMAGGSLESWLHPQQVADDERDLNRSLNLEQRLSIAIDVASALEYLHCDCQPPTVHSDIKPSNVLLDDNMVAHVGDFGLAKVLSKVSCDVQNDKSSSVLIKGSVGYVAPEYGMGEGASVQGDVYSFGILVLEIFTARRPTDDMFQGDMNLHNFVRMSLPERLMDIVDPKLIYEKNTIGRSVLDCLASVLRVGLSCSMQTPKDRMEIKNVARELHKIAEAYERKGNDGAEQLQEKTITIS</sequence>
<dbReference type="InterPro" id="IPR001245">
    <property type="entry name" value="Ser-Thr/Tyr_kinase_cat_dom"/>
</dbReference>
<evidence type="ECO:0000256" key="3">
    <source>
        <dbReference type="ARBA" id="ARBA00022614"/>
    </source>
</evidence>
<keyword evidence="9" id="KW-0675">Receptor</keyword>
<evidence type="ECO:0000256" key="8">
    <source>
        <dbReference type="ARBA" id="ARBA00023136"/>
    </source>
</evidence>
<protein>
    <recommendedName>
        <fullName evidence="14">Protein kinase domain-containing protein</fullName>
    </recommendedName>
</protein>
<evidence type="ECO:0000256" key="10">
    <source>
        <dbReference type="ARBA" id="ARBA00023180"/>
    </source>
</evidence>
<evidence type="ECO:0000256" key="7">
    <source>
        <dbReference type="ARBA" id="ARBA00022989"/>
    </source>
</evidence>
<evidence type="ECO:0000256" key="9">
    <source>
        <dbReference type="ARBA" id="ARBA00023170"/>
    </source>
</evidence>
<feature type="signal peptide" evidence="13">
    <location>
        <begin position="1"/>
        <end position="19"/>
    </location>
</feature>
<keyword evidence="5 13" id="KW-0732">Signal</keyword>
<dbReference type="EMBL" id="JARPOI010000008">
    <property type="protein sequence ID" value="KAJ9175866.1"/>
    <property type="molecule type" value="Genomic_DNA"/>
</dbReference>
<dbReference type="Gene3D" id="1.10.510.10">
    <property type="entry name" value="Transferase(Phosphotransferase) domain 1"/>
    <property type="match status" value="1"/>
</dbReference>
<name>A0ABQ9MAD5_HEVBR</name>
<evidence type="ECO:0000256" key="13">
    <source>
        <dbReference type="SAM" id="SignalP"/>
    </source>
</evidence>
<evidence type="ECO:0000256" key="1">
    <source>
        <dbReference type="ARBA" id="ARBA00004162"/>
    </source>
</evidence>
<dbReference type="Gene3D" id="3.80.10.10">
    <property type="entry name" value="Ribonuclease Inhibitor"/>
    <property type="match status" value="3"/>
</dbReference>
<dbReference type="InterPro" id="IPR001611">
    <property type="entry name" value="Leu-rich_rpt"/>
</dbReference>
<dbReference type="Pfam" id="PF08263">
    <property type="entry name" value="LRRNT_2"/>
    <property type="match status" value="1"/>
</dbReference>
<dbReference type="PANTHER" id="PTHR27000:SF777">
    <property type="entry name" value="PROTEIN KINASE DOMAIN-CONTAINING PROTEIN"/>
    <property type="match status" value="1"/>
</dbReference>
<dbReference type="InterPro" id="IPR003591">
    <property type="entry name" value="Leu-rich_rpt_typical-subtyp"/>
</dbReference>
<evidence type="ECO:0000256" key="11">
    <source>
        <dbReference type="PROSITE-ProRule" id="PRU10141"/>
    </source>
</evidence>
<keyword evidence="7 12" id="KW-1133">Transmembrane helix</keyword>
<keyword evidence="3" id="KW-0433">Leucine-rich repeat</keyword>
<keyword evidence="10" id="KW-0325">Glycoprotein</keyword>
<keyword evidence="6" id="KW-0677">Repeat</keyword>
<evidence type="ECO:0000259" key="14">
    <source>
        <dbReference type="PROSITE" id="PS50011"/>
    </source>
</evidence>
<comment type="caution">
    <text evidence="15">The sequence shown here is derived from an EMBL/GenBank/DDBJ whole genome shotgun (WGS) entry which is preliminary data.</text>
</comment>
<feature type="transmembrane region" description="Helical" evidence="12">
    <location>
        <begin position="650"/>
        <end position="670"/>
    </location>
</feature>
<dbReference type="SUPFAM" id="SSF56112">
    <property type="entry name" value="Protein kinase-like (PK-like)"/>
    <property type="match status" value="1"/>
</dbReference>
<feature type="binding site" evidence="11">
    <location>
        <position position="734"/>
    </location>
    <ligand>
        <name>ATP</name>
        <dbReference type="ChEBI" id="CHEBI:30616"/>
    </ligand>
</feature>
<dbReference type="PANTHER" id="PTHR27000">
    <property type="entry name" value="LEUCINE-RICH REPEAT RECEPTOR-LIKE PROTEIN KINASE FAMILY PROTEIN-RELATED"/>
    <property type="match status" value="1"/>
</dbReference>
<dbReference type="SUPFAM" id="SSF52058">
    <property type="entry name" value="L domain-like"/>
    <property type="match status" value="2"/>
</dbReference>
<feature type="domain" description="Protein kinase" evidence="14">
    <location>
        <begin position="705"/>
        <end position="1002"/>
    </location>
</feature>
<comment type="subcellular location">
    <subcellularLocation>
        <location evidence="1">Cell membrane</location>
        <topology evidence="1">Single-pass membrane protein</topology>
    </subcellularLocation>
    <subcellularLocation>
        <location evidence="2">Membrane</location>
        <topology evidence="2">Single-pass type I membrane protein</topology>
    </subcellularLocation>
</comment>
<gene>
    <name evidence="15" type="ORF">P3X46_014374</name>
</gene>
<dbReference type="InterPro" id="IPR013210">
    <property type="entry name" value="LRR_N_plant-typ"/>
</dbReference>
<dbReference type="Proteomes" id="UP001174677">
    <property type="component" value="Chromosome 8"/>
</dbReference>
<dbReference type="Gene3D" id="3.30.200.20">
    <property type="entry name" value="Phosphorylase Kinase, domain 1"/>
    <property type="match status" value="1"/>
</dbReference>
<dbReference type="SMART" id="SM00220">
    <property type="entry name" value="S_TKc"/>
    <property type="match status" value="1"/>
</dbReference>
<evidence type="ECO:0000256" key="5">
    <source>
        <dbReference type="ARBA" id="ARBA00022729"/>
    </source>
</evidence>
<accession>A0ABQ9MAD5</accession>
<reference evidence="15 16" key="1">
    <citation type="journal article" date="2023" name="Plant Biotechnol. J.">
        <title>Chromosome-level wild Hevea brasiliensis genome provides new tools for genomic-assisted breeding and valuable loci to elevate rubber yield.</title>
        <authorList>
            <person name="Cheng H."/>
            <person name="Song X."/>
            <person name="Hu Y."/>
            <person name="Wu T."/>
            <person name="Yang Q."/>
            <person name="An Z."/>
            <person name="Feng S."/>
            <person name="Deng Z."/>
            <person name="Wu W."/>
            <person name="Zeng X."/>
            <person name="Tu M."/>
            <person name="Wang X."/>
            <person name="Huang H."/>
        </authorList>
    </citation>
    <scope>NUCLEOTIDE SEQUENCE [LARGE SCALE GENOMIC DNA]</scope>
    <source>
        <strain evidence="15">MT/VB/25A 57/8</strain>
    </source>
</reference>
<dbReference type="Pfam" id="PF07714">
    <property type="entry name" value="PK_Tyr_Ser-Thr"/>
    <property type="match status" value="1"/>
</dbReference>
<proteinExistence type="predicted"/>
<keyword evidence="11" id="KW-0547">Nucleotide-binding</keyword>
<evidence type="ECO:0000256" key="2">
    <source>
        <dbReference type="ARBA" id="ARBA00004479"/>
    </source>
</evidence>
<keyword evidence="11" id="KW-0067">ATP-binding</keyword>
<dbReference type="SMART" id="SM00369">
    <property type="entry name" value="LRR_TYP"/>
    <property type="match status" value="7"/>
</dbReference>
<dbReference type="InterPro" id="IPR000719">
    <property type="entry name" value="Prot_kinase_dom"/>
</dbReference>
<evidence type="ECO:0000256" key="12">
    <source>
        <dbReference type="SAM" id="Phobius"/>
    </source>
</evidence>